<sequence length="282" mass="31074">MSAQTIALSQIDASDRLRPVDQLTVDAYAAIAEQRLNEGLSPLIQPIIVRPTGVGYKLISGAHRLEVLRAIGRKDLIVGDDVVIRAESDDGARDSEIFENLADAGLTALDRAIFLAEAKRRYDAKRGEARGRKRKDQQIQFDKIMPETGIILSERFSKHAAERVGLSDSKIREAVHIAKALDPLVIPQLRGTMIEDNQNELKQLAELDGGSQRKAVAAIRGGEVKTVAQARVAIGVDKPKTDDLQARIYADLLDRWSKASNKTKRQFMADVGLVYAEKDEKA</sequence>
<evidence type="ECO:0000259" key="1">
    <source>
        <dbReference type="Pfam" id="PF02195"/>
    </source>
</evidence>
<dbReference type="Pfam" id="PF02195">
    <property type="entry name" value="ParB_N"/>
    <property type="match status" value="1"/>
</dbReference>
<dbReference type="InterPro" id="IPR036086">
    <property type="entry name" value="ParB/Sulfiredoxin_sf"/>
</dbReference>
<accession>A0A3G8M811</accession>
<feature type="domain" description="ParB-like N-terminal" evidence="1">
    <location>
        <begin position="4"/>
        <end position="101"/>
    </location>
</feature>
<organism evidence="2 3">
    <name type="scientific">Methylocystis rosea</name>
    <dbReference type="NCBI Taxonomy" id="173366"/>
    <lineage>
        <taxon>Bacteria</taxon>
        <taxon>Pseudomonadati</taxon>
        <taxon>Pseudomonadota</taxon>
        <taxon>Alphaproteobacteria</taxon>
        <taxon>Hyphomicrobiales</taxon>
        <taxon>Methylocystaceae</taxon>
        <taxon>Methylocystis</taxon>
    </lineage>
</organism>
<dbReference type="InterPro" id="IPR003115">
    <property type="entry name" value="ParB_N"/>
</dbReference>
<gene>
    <name evidence="2" type="ORF">EHO51_16090</name>
</gene>
<reference evidence="2 3" key="1">
    <citation type="submission" date="2018-11" db="EMBL/GenBank/DDBJ databases">
        <title>Genome squencing of methanotrophic bacteria isolated from alkaline groundwater in Korea.</title>
        <authorList>
            <person name="Nguyen L.N."/>
        </authorList>
    </citation>
    <scope>NUCLEOTIDE SEQUENCE [LARGE SCALE GENOMIC DNA]</scope>
    <source>
        <strain evidence="2 3">GW6</strain>
    </source>
</reference>
<proteinExistence type="predicted"/>
<dbReference type="KEGG" id="mros:EHO51_16090"/>
<dbReference type="AlphaFoldDB" id="A0A3G8M811"/>
<protein>
    <recommendedName>
        <fullName evidence="1">ParB-like N-terminal domain-containing protein</fullName>
    </recommendedName>
</protein>
<evidence type="ECO:0000313" key="2">
    <source>
        <dbReference type="EMBL" id="AZG78129.1"/>
    </source>
</evidence>
<name>A0A3G8M811_9HYPH</name>
<evidence type="ECO:0000313" key="3">
    <source>
        <dbReference type="Proteomes" id="UP000273982"/>
    </source>
</evidence>
<dbReference type="Gene3D" id="3.90.1530.30">
    <property type="match status" value="1"/>
</dbReference>
<dbReference type="EMBL" id="CP034086">
    <property type="protein sequence ID" value="AZG78129.1"/>
    <property type="molecule type" value="Genomic_DNA"/>
</dbReference>
<dbReference type="Proteomes" id="UP000273982">
    <property type="component" value="Chromosome"/>
</dbReference>
<dbReference type="SUPFAM" id="SSF110849">
    <property type="entry name" value="ParB/Sulfiredoxin"/>
    <property type="match status" value="1"/>
</dbReference>
<dbReference type="RefSeq" id="WP_124739720.1">
    <property type="nucleotide sequence ID" value="NZ_CP034086.1"/>
</dbReference>